<dbReference type="EMBL" id="JAHWGI010000085">
    <property type="protein sequence ID" value="KAK3909203.1"/>
    <property type="molecule type" value="Genomic_DNA"/>
</dbReference>
<comment type="caution">
    <text evidence="2">The sequence shown here is derived from an EMBL/GenBank/DDBJ whole genome shotgun (WGS) entry which is preliminary data.</text>
</comment>
<dbReference type="Proteomes" id="UP001219518">
    <property type="component" value="Unassembled WGS sequence"/>
</dbReference>
<sequence>MTWVGEAGKGGGFVTSPETHPLYVDTMGSTRPPWPSPPGDPALLADSNTQQRPFFTSFLILTTAERDAMDWKENI</sequence>
<reference evidence="2" key="1">
    <citation type="submission" date="2021-07" db="EMBL/GenBank/DDBJ databases">
        <authorList>
            <person name="Catto M.A."/>
            <person name="Jacobson A."/>
            <person name="Kennedy G."/>
            <person name="Labadie P."/>
            <person name="Hunt B.G."/>
            <person name="Srinivasan R."/>
        </authorList>
    </citation>
    <scope>NUCLEOTIDE SEQUENCE</scope>
    <source>
        <strain evidence="2">PL_HMW_Pooled</strain>
        <tissue evidence="2">Head</tissue>
    </source>
</reference>
<name>A0AAE1GUN0_9NEOP</name>
<protein>
    <submittedName>
        <fullName evidence="2">Transposon TX1 uncharacterized 149 kDa protein</fullName>
    </submittedName>
</protein>
<reference evidence="2" key="2">
    <citation type="journal article" date="2023" name="BMC Genomics">
        <title>Pest status, molecular evolution, and epigenetic factors derived from the genome assembly of Frankliniella fusca, a thysanopteran phytovirus vector.</title>
        <authorList>
            <person name="Catto M.A."/>
            <person name="Labadie P.E."/>
            <person name="Jacobson A.L."/>
            <person name="Kennedy G.G."/>
            <person name="Srinivasan R."/>
            <person name="Hunt B.G."/>
        </authorList>
    </citation>
    <scope>NUCLEOTIDE SEQUENCE</scope>
    <source>
        <strain evidence="2">PL_HMW_Pooled</strain>
    </source>
</reference>
<evidence type="ECO:0000313" key="3">
    <source>
        <dbReference type="Proteomes" id="UP001219518"/>
    </source>
</evidence>
<accession>A0AAE1GUN0</accession>
<dbReference type="AlphaFoldDB" id="A0AAE1GUN0"/>
<organism evidence="2 3">
    <name type="scientific">Frankliniella fusca</name>
    <dbReference type="NCBI Taxonomy" id="407009"/>
    <lineage>
        <taxon>Eukaryota</taxon>
        <taxon>Metazoa</taxon>
        <taxon>Ecdysozoa</taxon>
        <taxon>Arthropoda</taxon>
        <taxon>Hexapoda</taxon>
        <taxon>Insecta</taxon>
        <taxon>Pterygota</taxon>
        <taxon>Neoptera</taxon>
        <taxon>Paraneoptera</taxon>
        <taxon>Thysanoptera</taxon>
        <taxon>Terebrantia</taxon>
        <taxon>Thripoidea</taxon>
        <taxon>Thripidae</taxon>
        <taxon>Frankliniella</taxon>
    </lineage>
</organism>
<evidence type="ECO:0000313" key="2">
    <source>
        <dbReference type="EMBL" id="KAK3909203.1"/>
    </source>
</evidence>
<evidence type="ECO:0000256" key="1">
    <source>
        <dbReference type="SAM" id="MobiDB-lite"/>
    </source>
</evidence>
<keyword evidence="3" id="KW-1185">Reference proteome</keyword>
<proteinExistence type="predicted"/>
<gene>
    <name evidence="2" type="ORF">KUF71_003802</name>
</gene>
<feature type="region of interest" description="Disordered" evidence="1">
    <location>
        <begin position="1"/>
        <end position="46"/>
    </location>
</feature>